<dbReference type="Pfam" id="PF05494">
    <property type="entry name" value="MlaC"/>
    <property type="match status" value="1"/>
</dbReference>
<gene>
    <name evidence="1" type="ORF">DSCO28_02250</name>
</gene>
<name>A0A5K7ZIU4_9BACT</name>
<dbReference type="RefSeq" id="WP_155320801.1">
    <property type="nucleotide sequence ID" value="NZ_AP021876.1"/>
</dbReference>
<dbReference type="Proteomes" id="UP000425960">
    <property type="component" value="Chromosome"/>
</dbReference>
<dbReference type="InterPro" id="IPR008869">
    <property type="entry name" value="MlaC/ttg2D"/>
</dbReference>
<sequence>MIGYLSDENNNGEEVAFKMEKGIQRNSNHFFSLKYKGDQKAYKNDENRPFMFATLEQSGSNFFTFDFFVKDGVWKAYDYHVSGISIANHQQSDFRDILVKDSPERLLEKLQKEINKQNYEAHLKKTSVTKTPKKVPLLKPDSFDARELNYETELTALFLGDFNNARLKPDSVIVSAIYKNYLEAYGKHCDACLPGNKVPITVSKCAKERITRDIWGNESSSCIEWVEVPTGLFADPRLYNSSNRLSYDAGIGMAFKGIGSDAFSVRGDIDDAVSLGNDMDQLVRQNGCQSAALKRFERNLYRFVEKQPPLRLPGKETLASIHEKVKINLDSDHLNLAKLLDDLITENSKGWSLSRYNRGTISRIKVQAKNEDGSPRSVHASYRFTSLGKPYSGNVRLTFYDGIPQCLYFYDAPRTCRHPSPRIVRDYEKGRYLK</sequence>
<dbReference type="AlphaFoldDB" id="A0A5K7ZIU4"/>
<evidence type="ECO:0000313" key="2">
    <source>
        <dbReference type="Proteomes" id="UP000425960"/>
    </source>
</evidence>
<dbReference type="EMBL" id="AP021876">
    <property type="protein sequence ID" value="BBO79659.1"/>
    <property type="molecule type" value="Genomic_DNA"/>
</dbReference>
<dbReference type="Gene3D" id="3.10.450.710">
    <property type="entry name" value="Tgt2/MlaC"/>
    <property type="match status" value="1"/>
</dbReference>
<evidence type="ECO:0000313" key="1">
    <source>
        <dbReference type="EMBL" id="BBO79659.1"/>
    </source>
</evidence>
<dbReference type="KEGG" id="dov:DSCO28_02250"/>
<reference evidence="1 2" key="1">
    <citation type="submission" date="2019-11" db="EMBL/GenBank/DDBJ databases">
        <title>Comparative genomics of hydrocarbon-degrading Desulfosarcina strains.</title>
        <authorList>
            <person name="Watanabe M."/>
            <person name="Kojima H."/>
            <person name="Fukui M."/>
        </authorList>
    </citation>
    <scope>NUCLEOTIDE SEQUENCE [LARGE SCALE GENOMIC DNA]</scope>
    <source>
        <strain evidence="1 2">28bB2T</strain>
    </source>
</reference>
<proteinExistence type="predicted"/>
<dbReference type="InterPro" id="IPR042245">
    <property type="entry name" value="Tgt2/MlaC_sf"/>
</dbReference>
<protein>
    <submittedName>
        <fullName evidence="1">Uncharacterized protein</fullName>
    </submittedName>
</protein>
<accession>A0A5K7ZIU4</accession>
<organism evidence="1 2">
    <name type="scientific">Desulfosarcina ovata subsp. sediminis</name>
    <dbReference type="NCBI Taxonomy" id="885957"/>
    <lineage>
        <taxon>Bacteria</taxon>
        <taxon>Pseudomonadati</taxon>
        <taxon>Thermodesulfobacteriota</taxon>
        <taxon>Desulfobacteria</taxon>
        <taxon>Desulfobacterales</taxon>
        <taxon>Desulfosarcinaceae</taxon>
        <taxon>Desulfosarcina</taxon>
    </lineage>
</organism>